<dbReference type="PROSITE" id="PS51731">
    <property type="entry name" value="GNAT_NAGS"/>
    <property type="match status" value="1"/>
</dbReference>
<feature type="binding site" evidence="3">
    <location>
        <position position="409"/>
    </location>
    <ligand>
        <name>substrate</name>
    </ligand>
</feature>
<dbReference type="Proteomes" id="UP000264820">
    <property type="component" value="Unplaced"/>
</dbReference>
<dbReference type="SUPFAM" id="SSF55729">
    <property type="entry name" value="Acyl-CoA N-acyltransferases (Nat)"/>
    <property type="match status" value="1"/>
</dbReference>
<protein>
    <submittedName>
        <fullName evidence="6">N-acetylglutamate synthase</fullName>
    </submittedName>
</protein>
<dbReference type="AlphaFoldDB" id="A0A3Q3DWC6"/>
<dbReference type="GO" id="GO:0006526">
    <property type="term" value="P:L-arginine biosynthetic process"/>
    <property type="evidence" value="ECO:0007669"/>
    <property type="project" value="UniProtKB-UniPathway"/>
</dbReference>
<keyword evidence="2" id="KW-0808">Transferase</keyword>
<dbReference type="OMA" id="FQTCYHS"/>
<dbReference type="InterPro" id="IPR000182">
    <property type="entry name" value="GNAT_dom"/>
</dbReference>
<proteinExistence type="predicted"/>
<feature type="domain" description="N-acetyltransferase" evidence="5">
    <location>
        <begin position="342"/>
        <end position="491"/>
    </location>
</feature>
<dbReference type="PANTHER" id="PTHR23342:SF0">
    <property type="entry name" value="N-ACETYLGLUTAMATE SYNTHASE, MITOCHONDRIAL"/>
    <property type="match status" value="1"/>
</dbReference>
<dbReference type="Pfam" id="PF04768">
    <property type="entry name" value="NAT"/>
    <property type="match status" value="1"/>
</dbReference>
<dbReference type="GO" id="GO:0005759">
    <property type="term" value="C:mitochondrial matrix"/>
    <property type="evidence" value="ECO:0007669"/>
    <property type="project" value="TreeGrafter"/>
</dbReference>
<dbReference type="InterPro" id="IPR006855">
    <property type="entry name" value="Vertebrate-like_GNAT_dom"/>
</dbReference>
<dbReference type="GO" id="GO:0004042">
    <property type="term" value="F:L-glutamate N-acetyltransferase activity"/>
    <property type="evidence" value="ECO:0007669"/>
    <property type="project" value="Ensembl"/>
</dbReference>
<dbReference type="PROSITE" id="PS51186">
    <property type="entry name" value="GNAT"/>
    <property type="match status" value="1"/>
</dbReference>
<dbReference type="PANTHER" id="PTHR23342">
    <property type="entry name" value="N-ACETYLGLUTAMATE SYNTHASE"/>
    <property type="match status" value="1"/>
</dbReference>
<dbReference type="GeneTree" id="ENSGT00390000005602"/>
<evidence type="ECO:0000259" key="5">
    <source>
        <dbReference type="PROSITE" id="PS51731"/>
    </source>
</evidence>
<organism evidence="6 7">
    <name type="scientific">Hippocampus comes</name>
    <name type="common">Tiger tail seahorse</name>
    <dbReference type="NCBI Taxonomy" id="109280"/>
    <lineage>
        <taxon>Eukaryota</taxon>
        <taxon>Metazoa</taxon>
        <taxon>Chordata</taxon>
        <taxon>Craniata</taxon>
        <taxon>Vertebrata</taxon>
        <taxon>Euteleostomi</taxon>
        <taxon>Actinopterygii</taxon>
        <taxon>Neopterygii</taxon>
        <taxon>Teleostei</taxon>
        <taxon>Neoteleostei</taxon>
        <taxon>Acanthomorphata</taxon>
        <taxon>Syngnathiaria</taxon>
        <taxon>Syngnathiformes</taxon>
        <taxon>Syngnathoidei</taxon>
        <taxon>Syngnathidae</taxon>
        <taxon>Hippocampus</taxon>
    </lineage>
</organism>
<reference evidence="6" key="1">
    <citation type="submission" date="2025-08" db="UniProtKB">
        <authorList>
            <consortium name="Ensembl"/>
        </authorList>
    </citation>
    <scope>IDENTIFICATION</scope>
</reference>
<dbReference type="CDD" id="cd04265">
    <property type="entry name" value="DUF619-NAGS-U"/>
    <property type="match status" value="1"/>
</dbReference>
<dbReference type="Ensembl" id="ENSHCOT00000001591.1">
    <property type="protein sequence ID" value="ENSHCOP00000022236.1"/>
    <property type="gene ID" value="ENSHCOG00000009836.1"/>
</dbReference>
<dbReference type="STRING" id="109280.ENSHCOP00000022236"/>
<accession>A0A3Q3DWC6</accession>
<keyword evidence="7" id="KW-1185">Reference proteome</keyword>
<dbReference type="InterPro" id="IPR036393">
    <property type="entry name" value="AceGlu_kinase-like_sf"/>
</dbReference>
<evidence type="ECO:0000259" key="4">
    <source>
        <dbReference type="PROSITE" id="PS51186"/>
    </source>
</evidence>
<evidence type="ECO:0000313" key="7">
    <source>
        <dbReference type="Proteomes" id="UP000264820"/>
    </source>
</evidence>
<evidence type="ECO:0000256" key="3">
    <source>
        <dbReference type="PIRSR" id="PIRSR036442-1"/>
    </source>
</evidence>
<dbReference type="PIRSF" id="PIRSF036442">
    <property type="entry name" value="NAGS_animal"/>
    <property type="match status" value="1"/>
</dbReference>
<name>A0A3Q3DWC6_HIPCM</name>
<feature type="binding site" evidence="3">
    <location>
        <begin position="439"/>
        <end position="444"/>
    </location>
    <ligand>
        <name>substrate</name>
    </ligand>
</feature>
<dbReference type="Gene3D" id="3.40.1160.10">
    <property type="entry name" value="Acetylglutamate kinase-like"/>
    <property type="match status" value="1"/>
</dbReference>
<dbReference type="GO" id="GO:0034618">
    <property type="term" value="F:arginine binding"/>
    <property type="evidence" value="ECO:0007669"/>
    <property type="project" value="Ensembl"/>
</dbReference>
<dbReference type="SUPFAM" id="SSF53633">
    <property type="entry name" value="Carbamate kinase-like"/>
    <property type="match status" value="1"/>
</dbReference>
<comment type="pathway">
    <text evidence="1">Amino-acid biosynthesis; L-arginine biosynthesis.</text>
</comment>
<dbReference type="UniPathway" id="UPA00068"/>
<dbReference type="Gene3D" id="3.40.630.30">
    <property type="match status" value="1"/>
</dbReference>
<sequence>MATVKRGQSGYRAVVMAGQYLSTKSHLALPNGLQARGVTGDAPRRASSPGASRMARKTAARHFSLAGGAKANVISRDVKAFLSQVGGNPREARYWLAQFQRATSSPFAVVEVDSSVFDSTDMVRSLAFGLAFLQRMDMKPVVVMGMSHDDAPPVGESQNSRLLVAQTQQLTEALQQQSATVLPFFSAEVFLMLQKASHGSSAGPSLWVDTGLLQWSLNCGMIPLICPARRDERGRAAILDSMEVTAAISHALQPHKVMFLTNTGGLQCGLENVLDTVWLPGDLPQLSMAPWLSAKERHRVAGIARLLHRLPTESSAVITSADTLLTELFSHRGTGSLFKNRDPINRYTSFDGIDVNRLLALINKTFDKTLKRDYMESLKGRLHSVYLSEGYTAAAIVTLEVVNTPYLDKLVVSSTEQGQGTGHVLWECIRQDLGKLFWRSKTNNKVNPWYFKHCEGSFANGEWIVFWWGLTDIRESYELVEYAKNLPDSFQPSPLPPTQILKASLNTPASE</sequence>
<feature type="binding site" evidence="3">
    <location>
        <position position="368"/>
    </location>
    <ligand>
        <name>substrate</name>
    </ligand>
</feature>
<feature type="domain" description="N-acetyltransferase" evidence="4">
    <location>
        <begin position="345"/>
        <end position="487"/>
    </location>
</feature>
<dbReference type="FunFam" id="3.40.630.30:FF:000045">
    <property type="entry name" value="N-acetylglutamate synthase, mitochondrial"/>
    <property type="match status" value="1"/>
</dbReference>
<dbReference type="GO" id="GO:0006536">
    <property type="term" value="P:glutamate metabolic process"/>
    <property type="evidence" value="ECO:0007669"/>
    <property type="project" value="TreeGrafter"/>
</dbReference>
<dbReference type="InterPro" id="IPR016181">
    <property type="entry name" value="Acyl_CoA_acyltransferase"/>
</dbReference>
<dbReference type="InterPro" id="IPR011243">
    <property type="entry name" value="GlcNAc_Synth_met"/>
</dbReference>
<evidence type="ECO:0000256" key="2">
    <source>
        <dbReference type="ARBA" id="ARBA00022679"/>
    </source>
</evidence>
<evidence type="ECO:0000313" key="6">
    <source>
        <dbReference type="Ensembl" id="ENSHCOP00000022236.1"/>
    </source>
</evidence>
<reference evidence="6" key="2">
    <citation type="submission" date="2025-09" db="UniProtKB">
        <authorList>
            <consortium name="Ensembl"/>
        </authorList>
    </citation>
    <scope>IDENTIFICATION</scope>
</reference>
<evidence type="ECO:0000256" key="1">
    <source>
        <dbReference type="ARBA" id="ARBA00004730"/>
    </source>
</evidence>